<organism evidence="2 3">
    <name type="scientific">Enhygromyxa salina</name>
    <dbReference type="NCBI Taxonomy" id="215803"/>
    <lineage>
        <taxon>Bacteria</taxon>
        <taxon>Pseudomonadati</taxon>
        <taxon>Myxococcota</taxon>
        <taxon>Polyangia</taxon>
        <taxon>Nannocystales</taxon>
        <taxon>Nannocystaceae</taxon>
        <taxon>Enhygromyxa</taxon>
    </lineage>
</organism>
<gene>
    <name evidence="2" type="ORF">DB30_04985</name>
</gene>
<comment type="caution">
    <text evidence="2">The sequence shown here is derived from an EMBL/GenBank/DDBJ whole genome shotgun (WGS) entry which is preliminary data.</text>
</comment>
<feature type="domain" description="ER-bound oxygenase mpaB/mpaB'/Rubber oxygenase catalytic" evidence="1">
    <location>
        <begin position="46"/>
        <end position="305"/>
    </location>
</feature>
<sequence>MKNPPDPHPAPLERVVDADELDRSMRDVFDVVDPNVGLFGPDTISWELYSQKAVWFGAMRANLLQASHPGVAAALVNNSKADVGLRLQTTIAFVDGVVFGTVDQARELAMKLHRKHEAVSGMLDQGAGVYQQGDPYEGNDLEALLWVLMTIVDTAVLLYGELVRPLSREHKDQLIRELPRLAAMFGIPERALARDWAGHEAYMRMMYQGPRTAVGDQGRKAAASVVTPSELPLVFELFGQTVDLSWLPSGVATVARRVDPRRLMFLAVRDMTTGWLPPHLRDAYGLDWSPRTQRRARLLCAALRTAMRLQPDHMRRAEGYLEAYRRIGSS</sequence>
<dbReference type="Pfam" id="PF09995">
    <property type="entry name" value="MPAB_Lcp_cat"/>
    <property type="match status" value="1"/>
</dbReference>
<dbReference type="Proteomes" id="UP000031599">
    <property type="component" value="Unassembled WGS sequence"/>
</dbReference>
<proteinExistence type="predicted"/>
<dbReference type="PANTHER" id="PTHR36151">
    <property type="entry name" value="BLR2777 PROTEIN"/>
    <property type="match status" value="1"/>
</dbReference>
<accession>A0A0C1ZXY4</accession>
<dbReference type="GO" id="GO:0016491">
    <property type="term" value="F:oxidoreductase activity"/>
    <property type="evidence" value="ECO:0007669"/>
    <property type="project" value="InterPro"/>
</dbReference>
<evidence type="ECO:0000259" key="1">
    <source>
        <dbReference type="Pfam" id="PF09995"/>
    </source>
</evidence>
<name>A0A0C1ZXY4_9BACT</name>
<dbReference type="EMBL" id="JMCC02000043">
    <property type="protein sequence ID" value="KIG16113.1"/>
    <property type="molecule type" value="Genomic_DNA"/>
</dbReference>
<reference evidence="2 3" key="1">
    <citation type="submission" date="2014-12" db="EMBL/GenBank/DDBJ databases">
        <title>Genome assembly of Enhygromyxa salina DSM 15201.</title>
        <authorList>
            <person name="Sharma G."/>
            <person name="Subramanian S."/>
        </authorList>
    </citation>
    <scope>NUCLEOTIDE SEQUENCE [LARGE SCALE GENOMIC DNA]</scope>
    <source>
        <strain evidence="2 3">DSM 15201</strain>
    </source>
</reference>
<evidence type="ECO:0000313" key="2">
    <source>
        <dbReference type="EMBL" id="KIG16113.1"/>
    </source>
</evidence>
<evidence type="ECO:0000313" key="3">
    <source>
        <dbReference type="Proteomes" id="UP000031599"/>
    </source>
</evidence>
<dbReference type="PANTHER" id="PTHR36151:SF3">
    <property type="entry name" value="ER-BOUND OXYGENASE MPAB_MPAB'_RUBBER OXYGENASE CATALYTIC DOMAIN-CONTAINING PROTEIN"/>
    <property type="match status" value="1"/>
</dbReference>
<protein>
    <recommendedName>
        <fullName evidence="1">ER-bound oxygenase mpaB/mpaB'/Rubber oxygenase catalytic domain-containing protein</fullName>
    </recommendedName>
</protein>
<dbReference type="InterPro" id="IPR018713">
    <property type="entry name" value="MPAB/Lcp_cat_dom"/>
</dbReference>
<dbReference type="AlphaFoldDB" id="A0A0C1ZXY4"/>
<dbReference type="RefSeq" id="WP_052550407.1">
    <property type="nucleotide sequence ID" value="NZ_JMCC02000043.1"/>
</dbReference>